<keyword evidence="4" id="KW-0813">Transport</keyword>
<evidence type="ECO:0000256" key="4">
    <source>
        <dbReference type="ARBA" id="ARBA00022448"/>
    </source>
</evidence>
<keyword evidence="9" id="KW-0811">Translocation</keyword>
<keyword evidence="15" id="KW-1185">Reference proteome</keyword>
<accession>A0A9W9P5W0</accession>
<keyword evidence="8 13" id="KW-1133">Transmembrane helix</keyword>
<evidence type="ECO:0000256" key="12">
    <source>
        <dbReference type="ARBA" id="ARBA00023242"/>
    </source>
</evidence>
<dbReference type="InterPro" id="IPR019049">
    <property type="entry name" value="Nucleoporin_prot_Ndc1/Nup"/>
</dbReference>
<sequence length="654" mass="73369">MAAQPRLYRRILTSALHRRFVHASAASLLVCYGVAIAIGDKTSFFWSWFPISACGVRTVLLFVSALSVFVLRVSQMHIGRRNNTSSLSTFRYLFPVQVFQTFGWYIFSAWWFTEVYLWSCAAEAHLEMVKRARSHERAALNERPIYIHTFHLVLACVQAASHLYWDYDSIPIPVTKPRSNAEDQRTHPVPPTLKHIQSALPERIYQSLVTSGTVAVVGPIVYRLFLRQTAWSVSLYFAKLFWNFPRSASQPDTFLPPGILFLIFRSFFSGSCLILCWQLTNLFFTIFIGKEPLRREQPLTADAKDPNGSLLTGLKAKKPLVKTYALWELSLISQRLPERRKTIFNEIDRDTGKTWSQVSESLIGVIKDITVRIEASKAPAAAAPQAKTAEPVLHKLPRLTDAPKEENVFAASPRPVTRKERIGDAFTSTAKYFGQAEDWTPKARARTREILDHASSAMLSPEHKKKLISSSNDLKLIAGGSWSTYKPENIHPVLFRALRSPVGQLVQQTYAQRASSIVLGSPDTCLSQIIDAIDSLTRLLIASLAEDTYGNVQSDVLPVVRLFTETITVVDAFVHKGGLDAHWTDVNFPPASKPEEQAKARHVPDVDLVLESLRGGLSSLLEAFQPYLRDIKLEGKDLRLANEAANPEVEDDSP</sequence>
<dbReference type="GO" id="GO:0070762">
    <property type="term" value="C:nuclear pore transmembrane ring"/>
    <property type="evidence" value="ECO:0007669"/>
    <property type="project" value="TreeGrafter"/>
</dbReference>
<feature type="transmembrane region" description="Helical" evidence="13">
    <location>
        <begin position="92"/>
        <end position="112"/>
    </location>
</feature>
<keyword evidence="10" id="KW-0906">Nuclear pore complex</keyword>
<dbReference type="AlphaFoldDB" id="A0A9W9P5W0"/>
<name>A0A9W9P5W0_9EURO</name>
<reference evidence="14" key="1">
    <citation type="submission" date="2022-11" db="EMBL/GenBank/DDBJ databases">
        <authorList>
            <person name="Petersen C."/>
        </authorList>
    </citation>
    <scope>NUCLEOTIDE SEQUENCE</scope>
    <source>
        <strain evidence="14">IBT 19713</strain>
    </source>
</reference>
<keyword evidence="11 13" id="KW-0472">Membrane</keyword>
<evidence type="ECO:0008006" key="16">
    <source>
        <dbReference type="Google" id="ProtNLM"/>
    </source>
</evidence>
<evidence type="ECO:0000256" key="13">
    <source>
        <dbReference type="SAM" id="Phobius"/>
    </source>
</evidence>
<dbReference type="GO" id="GO:0005816">
    <property type="term" value="C:spindle pole body"/>
    <property type="evidence" value="ECO:0007669"/>
    <property type="project" value="TreeGrafter"/>
</dbReference>
<evidence type="ECO:0000256" key="7">
    <source>
        <dbReference type="ARBA" id="ARBA00022927"/>
    </source>
</evidence>
<feature type="transmembrane region" description="Helical" evidence="13">
    <location>
        <begin position="20"/>
        <end position="39"/>
    </location>
</feature>
<protein>
    <recommendedName>
        <fullName evidence="16">Nuclear envelope protein</fullName>
    </recommendedName>
</protein>
<dbReference type="Proteomes" id="UP001150941">
    <property type="component" value="Unassembled WGS sequence"/>
</dbReference>
<evidence type="ECO:0000256" key="11">
    <source>
        <dbReference type="ARBA" id="ARBA00023136"/>
    </source>
</evidence>
<evidence type="ECO:0000256" key="1">
    <source>
        <dbReference type="ARBA" id="ARBA00004232"/>
    </source>
</evidence>
<comment type="subcellular location">
    <subcellularLocation>
        <location evidence="1">Nucleus membrane</location>
        <topology evidence="1">Multi-pass membrane protein</topology>
    </subcellularLocation>
    <subcellularLocation>
        <location evidence="2">Nucleus</location>
        <location evidence="2">Nuclear pore complex</location>
    </subcellularLocation>
</comment>
<feature type="transmembrane region" description="Helical" evidence="13">
    <location>
        <begin position="259"/>
        <end position="288"/>
    </location>
</feature>
<dbReference type="Pfam" id="PF09531">
    <property type="entry name" value="Ndc1_Nup"/>
    <property type="match status" value="1"/>
</dbReference>
<dbReference type="PANTHER" id="PTHR13269:SF6">
    <property type="entry name" value="NUCLEOPORIN NDC1"/>
    <property type="match status" value="1"/>
</dbReference>
<dbReference type="GO" id="GO:0106166">
    <property type="term" value="F:spindle pole body-nuclear membrane anchor activity"/>
    <property type="evidence" value="ECO:0007669"/>
    <property type="project" value="TreeGrafter"/>
</dbReference>
<dbReference type="PANTHER" id="PTHR13269">
    <property type="entry name" value="NUCLEOPORIN NDC1"/>
    <property type="match status" value="1"/>
</dbReference>
<gene>
    <name evidence="14" type="ORF">N7468_003120</name>
</gene>
<reference evidence="14" key="2">
    <citation type="journal article" date="2023" name="IMA Fungus">
        <title>Comparative genomic study of the Penicillium genus elucidates a diverse pangenome and 15 lateral gene transfer events.</title>
        <authorList>
            <person name="Petersen C."/>
            <person name="Sorensen T."/>
            <person name="Nielsen M.R."/>
            <person name="Sondergaard T.E."/>
            <person name="Sorensen J.L."/>
            <person name="Fitzpatrick D.A."/>
            <person name="Frisvad J.C."/>
            <person name="Nielsen K.L."/>
        </authorList>
    </citation>
    <scope>NUCLEOTIDE SEQUENCE</scope>
    <source>
        <strain evidence="14">IBT 19713</strain>
    </source>
</reference>
<keyword evidence="12" id="KW-0539">Nucleus</keyword>
<dbReference type="EMBL" id="JAPQKS010000003">
    <property type="protein sequence ID" value="KAJ5238501.1"/>
    <property type="molecule type" value="Genomic_DNA"/>
</dbReference>
<evidence type="ECO:0000256" key="9">
    <source>
        <dbReference type="ARBA" id="ARBA00023010"/>
    </source>
</evidence>
<dbReference type="GO" id="GO:0015031">
    <property type="term" value="P:protein transport"/>
    <property type="evidence" value="ECO:0007669"/>
    <property type="project" value="UniProtKB-KW"/>
</dbReference>
<keyword evidence="6" id="KW-0509">mRNA transport</keyword>
<proteinExistence type="inferred from homology"/>
<evidence type="ECO:0000256" key="10">
    <source>
        <dbReference type="ARBA" id="ARBA00023132"/>
    </source>
</evidence>
<evidence type="ECO:0000313" key="15">
    <source>
        <dbReference type="Proteomes" id="UP001150941"/>
    </source>
</evidence>
<evidence type="ECO:0000256" key="3">
    <source>
        <dbReference type="ARBA" id="ARBA00005760"/>
    </source>
</evidence>
<evidence type="ECO:0000256" key="8">
    <source>
        <dbReference type="ARBA" id="ARBA00022989"/>
    </source>
</evidence>
<evidence type="ECO:0000256" key="2">
    <source>
        <dbReference type="ARBA" id="ARBA00004567"/>
    </source>
</evidence>
<dbReference type="RefSeq" id="XP_058331420.1">
    <property type="nucleotide sequence ID" value="XM_058472417.1"/>
</dbReference>
<organism evidence="14 15">
    <name type="scientific">Penicillium chermesinum</name>
    <dbReference type="NCBI Taxonomy" id="63820"/>
    <lineage>
        <taxon>Eukaryota</taxon>
        <taxon>Fungi</taxon>
        <taxon>Dikarya</taxon>
        <taxon>Ascomycota</taxon>
        <taxon>Pezizomycotina</taxon>
        <taxon>Eurotiomycetes</taxon>
        <taxon>Eurotiomycetidae</taxon>
        <taxon>Eurotiales</taxon>
        <taxon>Aspergillaceae</taxon>
        <taxon>Penicillium</taxon>
    </lineage>
</organism>
<dbReference type="GO" id="GO:0006999">
    <property type="term" value="P:nuclear pore organization"/>
    <property type="evidence" value="ECO:0007669"/>
    <property type="project" value="TreeGrafter"/>
</dbReference>
<evidence type="ECO:0000256" key="5">
    <source>
        <dbReference type="ARBA" id="ARBA00022692"/>
    </source>
</evidence>
<dbReference type="GO" id="GO:0070631">
    <property type="term" value="P:spindle pole body localization"/>
    <property type="evidence" value="ECO:0007669"/>
    <property type="project" value="TreeGrafter"/>
</dbReference>
<evidence type="ECO:0000256" key="6">
    <source>
        <dbReference type="ARBA" id="ARBA00022816"/>
    </source>
</evidence>
<dbReference type="OrthoDB" id="67850at2759"/>
<keyword evidence="7" id="KW-0653">Protein transport</keyword>
<dbReference type="GO" id="GO:0051028">
    <property type="term" value="P:mRNA transport"/>
    <property type="evidence" value="ECO:0007669"/>
    <property type="project" value="UniProtKB-KW"/>
</dbReference>
<evidence type="ECO:0000313" key="14">
    <source>
        <dbReference type="EMBL" id="KAJ5238501.1"/>
    </source>
</evidence>
<feature type="transmembrane region" description="Helical" evidence="13">
    <location>
        <begin position="204"/>
        <end position="225"/>
    </location>
</feature>
<dbReference type="GO" id="GO:0031965">
    <property type="term" value="C:nuclear membrane"/>
    <property type="evidence" value="ECO:0007669"/>
    <property type="project" value="UniProtKB-SubCell"/>
</dbReference>
<keyword evidence="5 13" id="KW-0812">Transmembrane</keyword>
<feature type="transmembrane region" description="Helical" evidence="13">
    <location>
        <begin position="45"/>
        <end position="71"/>
    </location>
</feature>
<comment type="similarity">
    <text evidence="3">Belongs to the NDC1 family.</text>
</comment>
<comment type="caution">
    <text evidence="14">The sequence shown here is derived from an EMBL/GenBank/DDBJ whole genome shotgun (WGS) entry which is preliminary data.</text>
</comment>
<dbReference type="GeneID" id="83199720"/>